<dbReference type="InterPro" id="IPR051478">
    <property type="entry name" value="Beta-lactamase-like_AB/R"/>
</dbReference>
<dbReference type="Gene3D" id="3.40.710.10">
    <property type="entry name" value="DD-peptidase/beta-lactamase superfamily"/>
    <property type="match status" value="1"/>
</dbReference>
<name>A0A1N6I8I7_9FLAO</name>
<evidence type="ECO:0000259" key="2">
    <source>
        <dbReference type="Pfam" id="PF00144"/>
    </source>
</evidence>
<dbReference type="Proteomes" id="UP000184782">
    <property type="component" value="Unassembled WGS sequence"/>
</dbReference>
<dbReference type="InterPro" id="IPR012338">
    <property type="entry name" value="Beta-lactam/transpept-like"/>
</dbReference>
<organism evidence="4 5">
    <name type="scientific">Chryseobacterium scophthalmum</name>
    <dbReference type="NCBI Taxonomy" id="59733"/>
    <lineage>
        <taxon>Bacteria</taxon>
        <taxon>Pseudomonadati</taxon>
        <taxon>Bacteroidota</taxon>
        <taxon>Flavobacteriia</taxon>
        <taxon>Flavobacteriales</taxon>
        <taxon>Weeksellaceae</taxon>
        <taxon>Chryseobacterium group</taxon>
        <taxon>Chryseobacterium</taxon>
    </lineage>
</organism>
<dbReference type="Pfam" id="PF00144">
    <property type="entry name" value="Beta-lactamase"/>
    <property type="match status" value="1"/>
</dbReference>
<protein>
    <submittedName>
        <fullName evidence="4">CubicO group peptidase, beta-lactamase class C family</fullName>
    </submittedName>
</protein>
<evidence type="ECO:0000256" key="1">
    <source>
        <dbReference type="ARBA" id="ARBA00038473"/>
    </source>
</evidence>
<gene>
    <name evidence="4" type="ORF">SAMN05421769_3136</name>
</gene>
<dbReference type="AlphaFoldDB" id="A0A1N6I8I7"/>
<dbReference type="InterPro" id="IPR001466">
    <property type="entry name" value="Beta-lactam-related"/>
</dbReference>
<dbReference type="Pfam" id="PF13026">
    <property type="entry name" value="DUF3887"/>
    <property type="match status" value="1"/>
</dbReference>
<proteinExistence type="inferred from homology"/>
<dbReference type="Gene3D" id="3.10.450.590">
    <property type="match status" value="1"/>
</dbReference>
<dbReference type="PANTHER" id="PTHR22935">
    <property type="entry name" value="PENICILLIN-BINDING PROTEIN"/>
    <property type="match status" value="1"/>
</dbReference>
<dbReference type="SUPFAM" id="SSF56601">
    <property type="entry name" value="beta-lactamase/transpeptidase-like"/>
    <property type="match status" value="1"/>
</dbReference>
<sequence>MTTLFFGQSNNYKTVADVFQNDYNSGKYEAIYNSFSSEMKEALPLEDTKQFLSGLKLQVGKIEAKEFINYQETYAVYKTKFERAVFAVNISLDGQNKINGLFVKPYEESKVEVNTKTVNALHDFPKNVSEAIFSNTKDFPNNTQVSIAFIENGKTQFYGIIKQNDTVKSNKNQNKVFEIGSITKVFTATVLASLVEDKKINLNDNINSYFSFPFKGNVKLSFQSLANHTSGLPRLPDNLDLSNEINPYKSYGKKEIEDYLKNNLKLKSNPKYEYSNLGAGLVGYTLELSQKTSFQQLLQKRIFDKYKMKNSYTSSKNLKDKLISGLNADGENVSNWDFDVLFGGGGILSTTEDLAKFVDAQFNIKNTDLTLTRKPTFTINDKMKIGLGWHILKNKNDSEFLWHNGGTGGYSSSLAFNAENRNAVIVLSNVSAFNPKMENIDKLCFDLMNIAIKN</sequence>
<dbReference type="EMBL" id="FSRQ01000003">
    <property type="protein sequence ID" value="SIO28332.1"/>
    <property type="molecule type" value="Genomic_DNA"/>
</dbReference>
<feature type="domain" description="Beta-lactamase-related" evidence="2">
    <location>
        <begin position="145"/>
        <end position="437"/>
    </location>
</feature>
<evidence type="ECO:0000313" key="5">
    <source>
        <dbReference type="Proteomes" id="UP000184782"/>
    </source>
</evidence>
<accession>A0A1N6I8I7</accession>
<keyword evidence="5" id="KW-1185">Reference proteome</keyword>
<reference evidence="5" key="1">
    <citation type="submission" date="2016-12" db="EMBL/GenBank/DDBJ databases">
        <authorList>
            <person name="Varghese N."/>
            <person name="Submissions S."/>
        </authorList>
    </citation>
    <scope>NUCLEOTIDE SEQUENCE [LARGE SCALE GENOMIC DNA]</scope>
    <source>
        <strain evidence="5">DSM 16779</strain>
    </source>
</reference>
<evidence type="ECO:0000313" key="4">
    <source>
        <dbReference type="EMBL" id="SIO28332.1"/>
    </source>
</evidence>
<evidence type="ECO:0000259" key="3">
    <source>
        <dbReference type="Pfam" id="PF13026"/>
    </source>
</evidence>
<dbReference type="STRING" id="59733.SAMN05421769_3136"/>
<dbReference type="InterPro" id="IPR024981">
    <property type="entry name" value="DUF3887"/>
</dbReference>
<feature type="domain" description="DUF3887" evidence="3">
    <location>
        <begin position="16"/>
        <end position="101"/>
    </location>
</feature>
<dbReference type="PANTHER" id="PTHR22935:SF95">
    <property type="entry name" value="BETA-LACTAMASE-LIKE 1-RELATED"/>
    <property type="match status" value="1"/>
</dbReference>
<comment type="similarity">
    <text evidence="1">Belongs to the beta-lactamase family.</text>
</comment>